<dbReference type="InterPro" id="IPR013520">
    <property type="entry name" value="Ribonucl_H"/>
</dbReference>
<evidence type="ECO:0000256" key="3">
    <source>
        <dbReference type="ARBA" id="ARBA00022839"/>
    </source>
</evidence>
<evidence type="ECO:0000313" key="6">
    <source>
        <dbReference type="EMBL" id="MDO3382438.1"/>
    </source>
</evidence>
<dbReference type="SMART" id="SM00479">
    <property type="entry name" value="EXOIII"/>
    <property type="match status" value="1"/>
</dbReference>
<dbReference type="InterPro" id="IPR035901">
    <property type="entry name" value="GIY-YIG_endonuc_sf"/>
</dbReference>
<name>A0ABT8TH48_9GAMM</name>
<organism evidence="6 7">
    <name type="scientific">Gilvimarinus algae</name>
    <dbReference type="NCBI Taxonomy" id="3058037"/>
    <lineage>
        <taxon>Bacteria</taxon>
        <taxon>Pseudomonadati</taxon>
        <taxon>Pseudomonadota</taxon>
        <taxon>Gammaproteobacteria</taxon>
        <taxon>Cellvibrionales</taxon>
        <taxon>Cellvibrionaceae</taxon>
        <taxon>Gilvimarinus</taxon>
    </lineage>
</organism>
<dbReference type="CDD" id="cd06127">
    <property type="entry name" value="DEDDh"/>
    <property type="match status" value="1"/>
</dbReference>
<reference evidence="6" key="1">
    <citation type="submission" date="2023-07" db="EMBL/GenBank/DDBJ databases">
        <title>Gilvimarinus algae sp. nov., isolated from the surface of Kelp.</title>
        <authorList>
            <person name="Sun Y.Y."/>
            <person name="Gong Y."/>
            <person name="Du Z.J."/>
        </authorList>
    </citation>
    <scope>NUCLEOTIDE SEQUENCE</scope>
    <source>
        <strain evidence="6">SDUM040014</strain>
    </source>
</reference>
<evidence type="ECO:0000256" key="4">
    <source>
        <dbReference type="ARBA" id="ARBA00049244"/>
    </source>
</evidence>
<sequence>MSENVFEPLRLPGVDGPLAVVDIETTGGSVTRDRITEIGIVEVDAQGVREWSTLINPQMPIPRSIQGLTGISDEMVAEAPLFAQVAKEIVQRLEGKTFIAHNVRFDYGFIRNAFADLGFTLSLDLLCTVKLSRALYPEHKRHGLEAIIQRFGIAADSRHRALADARATYQFLCLAAQDRPAEAVMAAVQVQTRRPSLPPGLDPAILDQLPGGPGVYYFYGENNSLLYVGKSVDIRKRVLSHFTGDRVSAKAMNLCQQIRDIQAAPTTGELSALLLESQEIKQKQPLFNRRLRRLSSLYTLQLEEDEHGVLRPVVVDAREASRSRRMYGLFPSKKKARELLLGVGKTAGLCDHVVVTPAALGNACMSRQLKRCKGLCTGDWSVLHHNTALMDALAEQALKAWPYPGPVVLLERSGEKDSAPYTAFVLDNWCLLHTQKGVGEPDWDELGTTGDEPAVLDRDIYRYLVKVMMKPGKGIRILPLPDSLTPFP</sequence>
<dbReference type="Pfam" id="PF01541">
    <property type="entry name" value="GIY-YIG"/>
    <property type="match status" value="1"/>
</dbReference>
<evidence type="ECO:0000256" key="1">
    <source>
        <dbReference type="ARBA" id="ARBA00012417"/>
    </source>
</evidence>
<keyword evidence="3 6" id="KW-0269">Exonuclease</keyword>
<protein>
    <recommendedName>
        <fullName evidence="1">DNA-directed DNA polymerase</fullName>
        <ecNumber evidence="1">2.7.7.7</ecNumber>
    </recommendedName>
</protein>
<evidence type="ECO:0000259" key="5">
    <source>
        <dbReference type="PROSITE" id="PS50164"/>
    </source>
</evidence>
<dbReference type="GO" id="GO:0004527">
    <property type="term" value="F:exonuclease activity"/>
    <property type="evidence" value="ECO:0007669"/>
    <property type="project" value="UniProtKB-KW"/>
</dbReference>
<dbReference type="InterPro" id="IPR000305">
    <property type="entry name" value="GIY-YIG_endonuc"/>
</dbReference>
<dbReference type="SUPFAM" id="SSF82771">
    <property type="entry name" value="GIY-YIG endonuclease"/>
    <property type="match status" value="1"/>
</dbReference>
<keyword evidence="2" id="KW-0540">Nuclease</keyword>
<dbReference type="EMBL" id="JAULRT010000052">
    <property type="protein sequence ID" value="MDO3382438.1"/>
    <property type="molecule type" value="Genomic_DNA"/>
</dbReference>
<evidence type="ECO:0000313" key="7">
    <source>
        <dbReference type="Proteomes" id="UP001168380"/>
    </source>
</evidence>
<gene>
    <name evidence="6" type="ORF">QWI16_09650</name>
</gene>
<comment type="catalytic activity">
    <reaction evidence="4">
        <text>DNA(n) + a 2'-deoxyribonucleoside 5'-triphosphate = DNA(n+1) + diphosphate</text>
        <dbReference type="Rhea" id="RHEA:22508"/>
        <dbReference type="Rhea" id="RHEA-COMP:17339"/>
        <dbReference type="Rhea" id="RHEA-COMP:17340"/>
        <dbReference type="ChEBI" id="CHEBI:33019"/>
        <dbReference type="ChEBI" id="CHEBI:61560"/>
        <dbReference type="ChEBI" id="CHEBI:173112"/>
        <dbReference type="EC" id="2.7.7.7"/>
    </reaction>
</comment>
<dbReference type="CDD" id="cd10434">
    <property type="entry name" value="GIY-YIG_UvrC_Cho"/>
    <property type="match status" value="1"/>
</dbReference>
<dbReference type="PANTHER" id="PTHR30231:SF37">
    <property type="entry name" value="EXODEOXYRIBONUCLEASE 10"/>
    <property type="match status" value="1"/>
</dbReference>
<comment type="caution">
    <text evidence="6">The sequence shown here is derived from an EMBL/GenBank/DDBJ whole genome shotgun (WGS) entry which is preliminary data.</text>
</comment>
<dbReference type="SMART" id="SM00465">
    <property type="entry name" value="GIYc"/>
    <property type="match status" value="1"/>
</dbReference>
<dbReference type="PANTHER" id="PTHR30231">
    <property type="entry name" value="DNA POLYMERASE III SUBUNIT EPSILON"/>
    <property type="match status" value="1"/>
</dbReference>
<dbReference type="Gene3D" id="3.40.1440.10">
    <property type="entry name" value="GIY-YIG endonuclease"/>
    <property type="match status" value="1"/>
</dbReference>
<dbReference type="Pfam" id="PF00929">
    <property type="entry name" value="RNase_T"/>
    <property type="match status" value="1"/>
</dbReference>
<evidence type="ECO:0000256" key="2">
    <source>
        <dbReference type="ARBA" id="ARBA00022722"/>
    </source>
</evidence>
<dbReference type="PROSITE" id="PS50164">
    <property type="entry name" value="GIY_YIG"/>
    <property type="match status" value="1"/>
</dbReference>
<dbReference type="NCBIfam" id="TIGR00573">
    <property type="entry name" value="dnaq"/>
    <property type="match status" value="1"/>
</dbReference>
<dbReference type="Gene3D" id="3.30.420.10">
    <property type="entry name" value="Ribonuclease H-like superfamily/Ribonuclease H"/>
    <property type="match status" value="1"/>
</dbReference>
<dbReference type="InterPro" id="IPR006054">
    <property type="entry name" value="DnaQ"/>
</dbReference>
<accession>A0ABT8TH48</accession>
<dbReference type="RefSeq" id="WP_302712694.1">
    <property type="nucleotide sequence ID" value="NZ_JAULRT010000052.1"/>
</dbReference>
<dbReference type="SUPFAM" id="SSF53098">
    <property type="entry name" value="Ribonuclease H-like"/>
    <property type="match status" value="1"/>
</dbReference>
<dbReference type="EC" id="2.7.7.7" evidence="1"/>
<dbReference type="InterPro" id="IPR012337">
    <property type="entry name" value="RNaseH-like_sf"/>
</dbReference>
<dbReference type="Proteomes" id="UP001168380">
    <property type="component" value="Unassembled WGS sequence"/>
</dbReference>
<dbReference type="InterPro" id="IPR036397">
    <property type="entry name" value="RNaseH_sf"/>
</dbReference>
<proteinExistence type="predicted"/>
<dbReference type="InterPro" id="IPR047296">
    <property type="entry name" value="GIY-YIG_UvrC_Cho"/>
</dbReference>
<keyword evidence="3 6" id="KW-0378">Hydrolase</keyword>
<keyword evidence="7" id="KW-1185">Reference proteome</keyword>
<feature type="domain" description="GIY-YIG" evidence="5">
    <location>
        <begin position="211"/>
        <end position="289"/>
    </location>
</feature>